<dbReference type="AlphaFoldDB" id="A0A9J5YIR6"/>
<protein>
    <submittedName>
        <fullName evidence="1">Uncharacterized protein</fullName>
    </submittedName>
</protein>
<comment type="caution">
    <text evidence="1">The sequence shown here is derived from an EMBL/GenBank/DDBJ whole genome shotgun (WGS) entry which is preliminary data.</text>
</comment>
<accession>A0A9J5YIR6</accession>
<keyword evidence="2" id="KW-1185">Reference proteome</keyword>
<gene>
    <name evidence="1" type="ORF">H5410_030906</name>
</gene>
<sequence length="91" mass="10560">MRSSGQCRCDRGCGGHRPVPAPLCLQDRHPKEVPQPEALCEHPGRFAIGPLHTTYLARWLQEWGHNSVVRTRWMIWHWTLQHGQTRIMKNG</sequence>
<dbReference type="Proteomes" id="UP000824120">
    <property type="component" value="Chromosome 6"/>
</dbReference>
<evidence type="ECO:0000313" key="2">
    <source>
        <dbReference type="Proteomes" id="UP000824120"/>
    </source>
</evidence>
<name>A0A9J5YIR6_SOLCO</name>
<organism evidence="1 2">
    <name type="scientific">Solanum commersonii</name>
    <name type="common">Commerson's wild potato</name>
    <name type="synonym">Commerson's nightshade</name>
    <dbReference type="NCBI Taxonomy" id="4109"/>
    <lineage>
        <taxon>Eukaryota</taxon>
        <taxon>Viridiplantae</taxon>
        <taxon>Streptophyta</taxon>
        <taxon>Embryophyta</taxon>
        <taxon>Tracheophyta</taxon>
        <taxon>Spermatophyta</taxon>
        <taxon>Magnoliopsida</taxon>
        <taxon>eudicotyledons</taxon>
        <taxon>Gunneridae</taxon>
        <taxon>Pentapetalae</taxon>
        <taxon>asterids</taxon>
        <taxon>lamiids</taxon>
        <taxon>Solanales</taxon>
        <taxon>Solanaceae</taxon>
        <taxon>Solanoideae</taxon>
        <taxon>Solaneae</taxon>
        <taxon>Solanum</taxon>
    </lineage>
</organism>
<proteinExistence type="predicted"/>
<reference evidence="1 2" key="1">
    <citation type="submission" date="2020-09" db="EMBL/GenBank/DDBJ databases">
        <title>De no assembly of potato wild relative species, Solanum commersonii.</title>
        <authorList>
            <person name="Cho K."/>
        </authorList>
    </citation>
    <scope>NUCLEOTIDE SEQUENCE [LARGE SCALE GENOMIC DNA]</scope>
    <source>
        <strain evidence="1">LZ3.2</strain>
        <tissue evidence="1">Leaf</tissue>
    </source>
</reference>
<evidence type="ECO:0000313" key="1">
    <source>
        <dbReference type="EMBL" id="KAG5599536.1"/>
    </source>
</evidence>
<dbReference type="EMBL" id="JACXVP010000006">
    <property type="protein sequence ID" value="KAG5599536.1"/>
    <property type="molecule type" value="Genomic_DNA"/>
</dbReference>